<protein>
    <submittedName>
        <fullName evidence="1">T-cell activation rho gtpase-activating protein</fullName>
    </submittedName>
</protein>
<evidence type="ECO:0000313" key="2">
    <source>
        <dbReference type="Proteomes" id="UP000233556"/>
    </source>
</evidence>
<reference evidence="2" key="2">
    <citation type="submission" date="2017-12" db="EMBL/GenBank/DDBJ databases">
        <title>Genome sequence of the Bar-tailed Godwit (Limosa lapponica baueri).</title>
        <authorList>
            <person name="Lima N.C.B."/>
            <person name="Parody-Merino A.M."/>
            <person name="Battley P.F."/>
            <person name="Fidler A.E."/>
            <person name="Prosdocimi F."/>
        </authorList>
    </citation>
    <scope>NUCLEOTIDE SEQUENCE [LARGE SCALE GENOMIC DNA]</scope>
</reference>
<dbReference type="Proteomes" id="UP000233556">
    <property type="component" value="Unassembled WGS sequence"/>
</dbReference>
<dbReference type="OrthoDB" id="9396636at2759"/>
<keyword evidence="2" id="KW-1185">Reference proteome</keyword>
<sequence length="156" mass="16783">MGQVNCCHGSRVTPEPLQQSQPAGASPELLQCQRVKLPVVKDLWLSALLGPPKGVEGARVIQLPSIKLLLKELRRRKAVMTLHASSLERLVEGQAEVMITQAAILPVSTSHTSLQDRFSSPILSEMPTVLIIVQAGTNLNTGPGSLPVLPVHHTLL</sequence>
<name>A0A2I0US04_LIMLA</name>
<dbReference type="EMBL" id="KZ505645">
    <property type="protein sequence ID" value="PKU48835.1"/>
    <property type="molecule type" value="Genomic_DNA"/>
</dbReference>
<reference evidence="2" key="1">
    <citation type="submission" date="2017-11" db="EMBL/GenBank/DDBJ databases">
        <authorList>
            <person name="Lima N.C."/>
            <person name="Parody-Merino A.M."/>
            <person name="Battley P.F."/>
            <person name="Fidler A.E."/>
            <person name="Prosdocimi F."/>
        </authorList>
    </citation>
    <scope>NUCLEOTIDE SEQUENCE [LARGE SCALE GENOMIC DNA]</scope>
</reference>
<organism evidence="1 2">
    <name type="scientific">Limosa lapponica baueri</name>
    <dbReference type="NCBI Taxonomy" id="1758121"/>
    <lineage>
        <taxon>Eukaryota</taxon>
        <taxon>Metazoa</taxon>
        <taxon>Chordata</taxon>
        <taxon>Craniata</taxon>
        <taxon>Vertebrata</taxon>
        <taxon>Euteleostomi</taxon>
        <taxon>Archelosauria</taxon>
        <taxon>Archosauria</taxon>
        <taxon>Dinosauria</taxon>
        <taxon>Saurischia</taxon>
        <taxon>Theropoda</taxon>
        <taxon>Coelurosauria</taxon>
        <taxon>Aves</taxon>
        <taxon>Neognathae</taxon>
        <taxon>Neoaves</taxon>
        <taxon>Charadriiformes</taxon>
        <taxon>Scolopacidae</taxon>
        <taxon>Limosa</taxon>
    </lineage>
</organism>
<proteinExistence type="predicted"/>
<dbReference type="AlphaFoldDB" id="A0A2I0US04"/>
<accession>A0A2I0US04</accession>
<evidence type="ECO:0000313" key="1">
    <source>
        <dbReference type="EMBL" id="PKU48835.1"/>
    </source>
</evidence>
<gene>
    <name evidence="1" type="ORF">llap_806</name>
</gene>